<dbReference type="Pfam" id="PF13639">
    <property type="entry name" value="zf-RING_2"/>
    <property type="match status" value="1"/>
</dbReference>
<evidence type="ECO:0000256" key="1">
    <source>
        <dbReference type="ARBA" id="ARBA00022723"/>
    </source>
</evidence>
<name>A0A642UDE0_DIURU</name>
<reference evidence="9 10" key="1">
    <citation type="submission" date="2019-07" db="EMBL/GenBank/DDBJ databases">
        <title>Genome assembly of two rare yeast pathogens: Diutina rugosa and Trichomonascus ciferrii.</title>
        <authorList>
            <person name="Mixao V."/>
            <person name="Saus E."/>
            <person name="Hansen A."/>
            <person name="Lass-Flor C."/>
            <person name="Gabaldon T."/>
        </authorList>
    </citation>
    <scope>NUCLEOTIDE SEQUENCE [LARGE SCALE GENOMIC DNA]</scope>
    <source>
        <strain evidence="9 10">CBS 613</strain>
    </source>
</reference>
<evidence type="ECO:0000256" key="4">
    <source>
        <dbReference type="PROSITE-ProRule" id="PRU00601"/>
    </source>
</evidence>
<protein>
    <submittedName>
        <fullName evidence="9">Uncharacterized protein</fullName>
    </submittedName>
</protein>
<dbReference type="Gene3D" id="3.30.40.10">
    <property type="entry name" value="Zinc/RING finger domain, C3HC4 (zinc finger)"/>
    <property type="match status" value="1"/>
</dbReference>
<feature type="region of interest" description="Disordered" evidence="5">
    <location>
        <begin position="1"/>
        <end position="23"/>
    </location>
</feature>
<dbReference type="Gene3D" id="2.20.28.10">
    <property type="match status" value="1"/>
</dbReference>
<feature type="domain" description="RING-type" evidence="6">
    <location>
        <begin position="427"/>
        <end position="469"/>
    </location>
</feature>
<dbReference type="OMA" id="CKIECPT"/>
<feature type="compositionally biased region" description="Basic and acidic residues" evidence="5">
    <location>
        <begin position="254"/>
        <end position="263"/>
    </location>
</feature>
<evidence type="ECO:0000313" key="10">
    <source>
        <dbReference type="Proteomes" id="UP000449547"/>
    </source>
</evidence>
<dbReference type="InterPro" id="IPR037274">
    <property type="entry name" value="Znf_CHY_sf"/>
</dbReference>
<dbReference type="PANTHER" id="PTHR21319">
    <property type="entry name" value="RING FINGER AND CHY ZINC FINGER DOMAIN-CONTAINING PROTEIN 1"/>
    <property type="match status" value="1"/>
</dbReference>
<feature type="region of interest" description="Disordered" evidence="5">
    <location>
        <begin position="248"/>
        <end position="282"/>
    </location>
</feature>
<evidence type="ECO:0000256" key="5">
    <source>
        <dbReference type="SAM" id="MobiDB-lite"/>
    </source>
</evidence>
<feature type="domain" description="CHY-type" evidence="7">
    <location>
        <begin position="289"/>
        <end position="358"/>
    </location>
</feature>
<dbReference type="SUPFAM" id="SSF161245">
    <property type="entry name" value="Zinc hairpin stack"/>
    <property type="match status" value="1"/>
</dbReference>
<feature type="compositionally biased region" description="Polar residues" evidence="5">
    <location>
        <begin position="1"/>
        <end position="10"/>
    </location>
</feature>
<feature type="domain" description="CTCHY-type" evidence="8">
    <location>
        <begin position="360"/>
        <end position="426"/>
    </location>
</feature>
<dbReference type="GO" id="GO:0008270">
    <property type="term" value="F:zinc ion binding"/>
    <property type="evidence" value="ECO:0007669"/>
    <property type="project" value="UniProtKB-KW"/>
</dbReference>
<keyword evidence="2 4" id="KW-0863">Zinc-finger</keyword>
<evidence type="ECO:0000313" key="9">
    <source>
        <dbReference type="EMBL" id="KAA8897119.1"/>
    </source>
</evidence>
<feature type="compositionally biased region" description="Acidic residues" evidence="5">
    <location>
        <begin position="575"/>
        <end position="594"/>
    </location>
</feature>
<dbReference type="EMBL" id="SWFT01000159">
    <property type="protein sequence ID" value="KAA8897119.1"/>
    <property type="molecule type" value="Genomic_DNA"/>
</dbReference>
<dbReference type="Pfam" id="PF05495">
    <property type="entry name" value="zf-CHY"/>
    <property type="match status" value="1"/>
</dbReference>
<dbReference type="AlphaFoldDB" id="A0A642UDE0"/>
<dbReference type="GO" id="GO:0005634">
    <property type="term" value="C:nucleus"/>
    <property type="evidence" value="ECO:0007669"/>
    <property type="project" value="TreeGrafter"/>
</dbReference>
<dbReference type="InterPro" id="IPR001841">
    <property type="entry name" value="Znf_RING"/>
</dbReference>
<keyword evidence="10" id="KW-1185">Reference proteome</keyword>
<dbReference type="Pfam" id="PF14599">
    <property type="entry name" value="zinc_ribbon_6"/>
    <property type="match status" value="1"/>
</dbReference>
<evidence type="ECO:0000259" key="6">
    <source>
        <dbReference type="PROSITE" id="PS50089"/>
    </source>
</evidence>
<dbReference type="GO" id="GO:0061630">
    <property type="term" value="F:ubiquitin protein ligase activity"/>
    <property type="evidence" value="ECO:0007669"/>
    <property type="project" value="TreeGrafter"/>
</dbReference>
<proteinExistence type="predicted"/>
<dbReference type="SMART" id="SM00184">
    <property type="entry name" value="RING"/>
    <property type="match status" value="1"/>
</dbReference>
<dbReference type="PROSITE" id="PS51270">
    <property type="entry name" value="ZF_CTCHY"/>
    <property type="match status" value="1"/>
</dbReference>
<dbReference type="PROSITE" id="PS50089">
    <property type="entry name" value="ZF_RING_2"/>
    <property type="match status" value="1"/>
</dbReference>
<evidence type="ECO:0000256" key="3">
    <source>
        <dbReference type="ARBA" id="ARBA00022833"/>
    </source>
</evidence>
<gene>
    <name evidence="9" type="ORF">DIURU_005352</name>
</gene>
<comment type="caution">
    <text evidence="9">The sequence shown here is derived from an EMBL/GenBank/DDBJ whole genome shotgun (WGS) entry which is preliminary data.</text>
</comment>
<evidence type="ECO:0000256" key="2">
    <source>
        <dbReference type="ARBA" id="ARBA00022771"/>
    </source>
</evidence>
<feature type="compositionally biased region" description="Acidic residues" evidence="5">
    <location>
        <begin position="264"/>
        <end position="282"/>
    </location>
</feature>
<feature type="region of interest" description="Disordered" evidence="5">
    <location>
        <begin position="571"/>
        <end position="594"/>
    </location>
</feature>
<dbReference type="InterPro" id="IPR037275">
    <property type="entry name" value="Znf_CTCHY_sf"/>
</dbReference>
<dbReference type="GO" id="GO:0006511">
    <property type="term" value="P:ubiquitin-dependent protein catabolic process"/>
    <property type="evidence" value="ECO:0007669"/>
    <property type="project" value="TreeGrafter"/>
</dbReference>
<dbReference type="GeneID" id="54784003"/>
<organism evidence="9 10">
    <name type="scientific">Diutina rugosa</name>
    <name type="common">Yeast</name>
    <name type="synonym">Candida rugosa</name>
    <dbReference type="NCBI Taxonomy" id="5481"/>
    <lineage>
        <taxon>Eukaryota</taxon>
        <taxon>Fungi</taxon>
        <taxon>Dikarya</taxon>
        <taxon>Ascomycota</taxon>
        <taxon>Saccharomycotina</taxon>
        <taxon>Pichiomycetes</taxon>
        <taxon>Debaryomycetaceae</taxon>
        <taxon>Diutina</taxon>
    </lineage>
</organism>
<sequence>MDTPGYSSDDSLTEDLDRVGRPAMPTLPKFDMSRIQEFSKEVSLAIQNYIGEVNAGDDASTQLINSIKTSLASRISMSNVLNDLNLGISLATAIDRLQPLTDIIHETVCLPVDDDSDGGEFEADDETEPVGVAEIAIGESPFVSDFVRPQTPPRTPRARAKNKFLLSVASDNDSGMLTSDWDDVEGLTPDQVHELTDLSKEDYASENVLRARIQHITKMELTQRAKNKLVTRLMMGNYSKYQVLPAINNTPVPKPEEDILKSEVDDDDQNNTSSEEVEVSQEDYDPLYHSPGVYGCTHYMSNCKLECPDCHRWYVCRFCHDAEVEDHKLARNKVKHVLCMWCGTPQEPETNECVECDQELARYFCRKCVLYDNDPSKDIYHCDKCGICRLGLGLDKDYFHCDTCNICLSVELREKHKCVSNTTHSNCPICSEYLFTSVKKVVFMSCGHSIHQHCYDDMIKHSYKCPICKKTVSNCDTQFRILDQEIAQQPMPPPYNQWRCIISCNDCKGKSNVAYHVLGLKCTYCKSFNTNQVRLIKPEDEDEAEEEVEGSTGFDEGVIRSVRRNIGTNFRMGDGFEEDEGYQEDNEGEEEVEADDSRFGTLRTMFQNFINNATQVVDDDDAMVGGL</sequence>
<dbReference type="SUPFAM" id="SSF161219">
    <property type="entry name" value="CHY zinc finger-like"/>
    <property type="match status" value="1"/>
</dbReference>
<dbReference type="PANTHER" id="PTHR21319:SF0">
    <property type="entry name" value="AND RING FINGER DOMAIN PROTEIN, PUTATIVE (AFU_ORTHOLOGUE AFUA_1G08900)-RELATED"/>
    <property type="match status" value="1"/>
</dbReference>
<dbReference type="VEuPathDB" id="FungiDB:DIURU_005352"/>
<dbReference type="InterPro" id="IPR039512">
    <property type="entry name" value="RCHY1_zinc-ribbon"/>
</dbReference>
<dbReference type="Proteomes" id="UP000449547">
    <property type="component" value="Unassembled WGS sequence"/>
</dbReference>
<evidence type="ECO:0000259" key="8">
    <source>
        <dbReference type="PROSITE" id="PS51270"/>
    </source>
</evidence>
<evidence type="ECO:0000259" key="7">
    <source>
        <dbReference type="PROSITE" id="PS51266"/>
    </source>
</evidence>
<accession>A0A642UDE0</accession>
<dbReference type="SUPFAM" id="SSF57850">
    <property type="entry name" value="RING/U-box"/>
    <property type="match status" value="1"/>
</dbReference>
<keyword evidence="1" id="KW-0479">Metal-binding</keyword>
<dbReference type="InterPro" id="IPR008913">
    <property type="entry name" value="Znf_CHY"/>
</dbReference>
<keyword evidence="3" id="KW-0862">Zinc</keyword>
<dbReference type="PROSITE" id="PS51266">
    <property type="entry name" value="ZF_CHY"/>
    <property type="match status" value="1"/>
</dbReference>
<dbReference type="CDD" id="cd16464">
    <property type="entry name" value="RING-H2_Pirh2-like"/>
    <property type="match status" value="1"/>
</dbReference>
<dbReference type="InterPro" id="IPR017921">
    <property type="entry name" value="Znf_CTCHY"/>
</dbReference>
<dbReference type="OrthoDB" id="411372at2759"/>
<dbReference type="InterPro" id="IPR013083">
    <property type="entry name" value="Znf_RING/FYVE/PHD"/>
</dbReference>
<dbReference type="RefSeq" id="XP_034009776.1">
    <property type="nucleotide sequence ID" value="XM_034158325.1"/>
</dbReference>
<dbReference type="GO" id="GO:0016567">
    <property type="term" value="P:protein ubiquitination"/>
    <property type="evidence" value="ECO:0007669"/>
    <property type="project" value="TreeGrafter"/>
</dbReference>